<dbReference type="EMBL" id="PETL01000080">
    <property type="protein sequence ID" value="PIV64548.1"/>
    <property type="molecule type" value="Genomic_DNA"/>
</dbReference>
<dbReference type="InterPro" id="IPR011991">
    <property type="entry name" value="ArsR-like_HTH"/>
</dbReference>
<protein>
    <submittedName>
        <fullName evidence="5">Transcriptional regulator</fullName>
    </submittedName>
</protein>
<dbReference type="Proteomes" id="UP000228886">
    <property type="component" value="Unassembled WGS sequence"/>
</dbReference>
<dbReference type="AlphaFoldDB" id="A0A2M7EA20"/>
<dbReference type="PANTHER" id="PTHR33154:SF18">
    <property type="entry name" value="ARSENICAL RESISTANCE OPERON REPRESSOR"/>
    <property type="match status" value="1"/>
</dbReference>
<accession>A0A2M7EA20</accession>
<evidence type="ECO:0000256" key="2">
    <source>
        <dbReference type="ARBA" id="ARBA00023125"/>
    </source>
</evidence>
<dbReference type="NCBIfam" id="NF033788">
    <property type="entry name" value="HTH_metalloreg"/>
    <property type="match status" value="1"/>
</dbReference>
<dbReference type="InterPro" id="IPR036388">
    <property type="entry name" value="WH-like_DNA-bd_sf"/>
</dbReference>
<keyword evidence="1" id="KW-0805">Transcription regulation</keyword>
<dbReference type="SMART" id="SM00418">
    <property type="entry name" value="HTH_ARSR"/>
    <property type="match status" value="1"/>
</dbReference>
<dbReference type="PROSITE" id="PS50987">
    <property type="entry name" value="HTH_ARSR_2"/>
    <property type="match status" value="1"/>
</dbReference>
<dbReference type="CDD" id="cd00090">
    <property type="entry name" value="HTH_ARSR"/>
    <property type="match status" value="1"/>
</dbReference>
<dbReference type="PRINTS" id="PR00778">
    <property type="entry name" value="HTHARSR"/>
</dbReference>
<evidence type="ECO:0000259" key="4">
    <source>
        <dbReference type="PROSITE" id="PS50987"/>
    </source>
</evidence>
<dbReference type="InterPro" id="IPR001845">
    <property type="entry name" value="HTH_ArsR_DNA-bd_dom"/>
</dbReference>
<keyword evidence="2" id="KW-0238">DNA-binding</keyword>
<evidence type="ECO:0000313" key="6">
    <source>
        <dbReference type="Proteomes" id="UP000228886"/>
    </source>
</evidence>
<dbReference type="Pfam" id="PF01022">
    <property type="entry name" value="HTH_5"/>
    <property type="match status" value="1"/>
</dbReference>
<dbReference type="Gene3D" id="1.10.10.10">
    <property type="entry name" value="Winged helix-like DNA-binding domain superfamily/Winged helix DNA-binding domain"/>
    <property type="match status" value="1"/>
</dbReference>
<comment type="caution">
    <text evidence="5">The sequence shown here is derived from an EMBL/GenBank/DDBJ whole genome shotgun (WGS) entry which is preliminary data.</text>
</comment>
<dbReference type="PANTHER" id="PTHR33154">
    <property type="entry name" value="TRANSCRIPTIONAL REGULATOR, ARSR FAMILY"/>
    <property type="match status" value="1"/>
</dbReference>
<dbReference type="GO" id="GO:0003700">
    <property type="term" value="F:DNA-binding transcription factor activity"/>
    <property type="evidence" value="ECO:0007669"/>
    <property type="project" value="InterPro"/>
</dbReference>
<dbReference type="InterPro" id="IPR051081">
    <property type="entry name" value="HTH_MetalResp_TranReg"/>
</dbReference>
<keyword evidence="3" id="KW-0804">Transcription</keyword>
<feature type="domain" description="HTH arsR-type" evidence="4">
    <location>
        <begin position="1"/>
        <end position="91"/>
    </location>
</feature>
<proteinExistence type="predicted"/>
<reference evidence="6" key="1">
    <citation type="submission" date="2017-09" db="EMBL/GenBank/DDBJ databases">
        <title>Depth-based differentiation of microbial function through sediment-hosted aquifers and enrichment of novel symbionts in the deep terrestrial subsurface.</title>
        <authorList>
            <person name="Probst A.J."/>
            <person name="Ladd B."/>
            <person name="Jarett J.K."/>
            <person name="Geller-Mcgrath D.E."/>
            <person name="Sieber C.M.K."/>
            <person name="Emerson J.B."/>
            <person name="Anantharaman K."/>
            <person name="Thomas B.C."/>
            <person name="Malmstrom R."/>
            <person name="Stieglmeier M."/>
            <person name="Klingl A."/>
            <person name="Woyke T."/>
            <person name="Ryan C.M."/>
            <person name="Banfield J.F."/>
        </authorList>
    </citation>
    <scope>NUCLEOTIDE SEQUENCE [LARGE SCALE GENOMIC DNA]</scope>
</reference>
<dbReference type="GO" id="GO:0003677">
    <property type="term" value="F:DNA binding"/>
    <property type="evidence" value="ECO:0007669"/>
    <property type="project" value="UniProtKB-KW"/>
</dbReference>
<dbReference type="SUPFAM" id="SSF46785">
    <property type="entry name" value="Winged helix' DNA-binding domain"/>
    <property type="match status" value="1"/>
</dbReference>
<organism evidence="5 6">
    <name type="scientific">bacterium (Candidatus Ratteibacteria) CG01_land_8_20_14_3_00_40_19</name>
    <dbReference type="NCBI Taxonomy" id="2014290"/>
    <lineage>
        <taxon>Bacteria</taxon>
        <taxon>Candidatus Ratteibacteria</taxon>
    </lineage>
</organism>
<sequence length="117" mass="13893">MRQLIKVFKTLSDETKVRILKILQERDELCVCEIMQVLDISQSRASRNLGILKDAGFVIDRRDGLWIHYSINKKKINEYHEALNELLKNWLNDEGIIREDRKRLRKAVKLSLRSKCK</sequence>
<gene>
    <name evidence="5" type="ORF">COS11_01625</name>
</gene>
<evidence type="ECO:0000256" key="3">
    <source>
        <dbReference type="ARBA" id="ARBA00023163"/>
    </source>
</evidence>
<name>A0A2M7EA20_9BACT</name>
<evidence type="ECO:0000256" key="1">
    <source>
        <dbReference type="ARBA" id="ARBA00023015"/>
    </source>
</evidence>
<dbReference type="InterPro" id="IPR036390">
    <property type="entry name" value="WH_DNA-bd_sf"/>
</dbReference>
<evidence type="ECO:0000313" key="5">
    <source>
        <dbReference type="EMBL" id="PIV64548.1"/>
    </source>
</evidence>